<accession>A0A8K0CM62</accession>
<comment type="caution">
    <text evidence="1">The sequence shown here is derived from an EMBL/GenBank/DDBJ whole genome shotgun (WGS) entry which is preliminary data.</text>
</comment>
<proteinExistence type="predicted"/>
<feature type="non-terminal residue" evidence="1">
    <location>
        <position position="1"/>
    </location>
</feature>
<dbReference type="Proteomes" id="UP000801492">
    <property type="component" value="Unassembled WGS sequence"/>
</dbReference>
<dbReference type="AlphaFoldDB" id="A0A8K0CM62"/>
<protein>
    <recommendedName>
        <fullName evidence="3">Reverse transcriptase domain-containing protein</fullName>
    </recommendedName>
</protein>
<dbReference type="EMBL" id="VTPC01061052">
    <property type="protein sequence ID" value="KAF2889895.1"/>
    <property type="molecule type" value="Genomic_DNA"/>
</dbReference>
<organism evidence="1 2">
    <name type="scientific">Ignelater luminosus</name>
    <name type="common">Cucubano</name>
    <name type="synonym">Pyrophorus luminosus</name>
    <dbReference type="NCBI Taxonomy" id="2038154"/>
    <lineage>
        <taxon>Eukaryota</taxon>
        <taxon>Metazoa</taxon>
        <taxon>Ecdysozoa</taxon>
        <taxon>Arthropoda</taxon>
        <taxon>Hexapoda</taxon>
        <taxon>Insecta</taxon>
        <taxon>Pterygota</taxon>
        <taxon>Neoptera</taxon>
        <taxon>Endopterygota</taxon>
        <taxon>Coleoptera</taxon>
        <taxon>Polyphaga</taxon>
        <taxon>Elateriformia</taxon>
        <taxon>Elateroidea</taxon>
        <taxon>Elateridae</taxon>
        <taxon>Agrypninae</taxon>
        <taxon>Pyrophorini</taxon>
        <taxon>Ignelater</taxon>
    </lineage>
</organism>
<evidence type="ECO:0008006" key="3">
    <source>
        <dbReference type="Google" id="ProtNLM"/>
    </source>
</evidence>
<reference evidence="1" key="1">
    <citation type="submission" date="2019-08" db="EMBL/GenBank/DDBJ databases">
        <title>The genome of the North American firefly Photinus pyralis.</title>
        <authorList>
            <consortium name="Photinus pyralis genome working group"/>
            <person name="Fallon T.R."/>
            <person name="Sander Lower S.E."/>
            <person name="Weng J.-K."/>
        </authorList>
    </citation>
    <scope>NUCLEOTIDE SEQUENCE</scope>
    <source>
        <strain evidence="1">TRF0915ILg1</strain>
        <tissue evidence="1">Whole body</tissue>
    </source>
</reference>
<name>A0A8K0CM62_IGNLU</name>
<gene>
    <name evidence="1" type="ORF">ILUMI_16278</name>
</gene>
<keyword evidence="2" id="KW-1185">Reference proteome</keyword>
<evidence type="ECO:0000313" key="1">
    <source>
        <dbReference type="EMBL" id="KAF2889895.1"/>
    </source>
</evidence>
<sequence>CSQLQTVTYELKSSPLLATRCLVDLVHAEESNFPLASRALLNNTYVDDILSESDTIEEVNQLKAELINVLKSRSFELHKWCSNHPTILKDIP</sequence>
<dbReference type="OrthoDB" id="7990652at2759"/>
<evidence type="ECO:0000313" key="2">
    <source>
        <dbReference type="Proteomes" id="UP000801492"/>
    </source>
</evidence>